<dbReference type="InterPro" id="IPR011856">
    <property type="entry name" value="tRNA_endonuc-like_dom_sf"/>
</dbReference>
<dbReference type="RefSeq" id="WP_231105626.1">
    <property type="nucleotide sequence ID" value="NZ_CP094848.1"/>
</dbReference>
<dbReference type="HAMAP" id="MF_00048">
    <property type="entry name" value="UPF0102"/>
    <property type="match status" value="1"/>
</dbReference>
<dbReference type="Pfam" id="PF02021">
    <property type="entry name" value="UPF0102"/>
    <property type="match status" value="1"/>
</dbReference>
<dbReference type="InterPro" id="IPR011335">
    <property type="entry name" value="Restrct_endonuc-II-like"/>
</dbReference>
<protein>
    <recommendedName>
        <fullName evidence="2">UPF0102 protein K1W68_11770</fullName>
    </recommendedName>
</protein>
<reference evidence="4" key="1">
    <citation type="journal article" date="2021" name="Polymers (Basel)">
        <title>Highly Stretchable Bacterial Cellulose Produced by Komagataeibacter hansenii SI1.</title>
        <authorList>
            <person name="Cielecka I."/>
            <person name="Ryngajllo M."/>
            <person name="Maniukiewicz W."/>
            <person name="Bielecki S."/>
        </authorList>
    </citation>
    <scope>NUCLEOTIDE SEQUENCE</scope>
    <source>
        <strain evidence="4">SI1</strain>
    </source>
</reference>
<evidence type="ECO:0000313" key="4">
    <source>
        <dbReference type="EMBL" id="MCJ8354654.1"/>
    </source>
</evidence>
<dbReference type="Proteomes" id="UP001202887">
    <property type="component" value="Unassembled WGS sequence"/>
</dbReference>
<comment type="similarity">
    <text evidence="1 2">Belongs to the UPF0102 family.</text>
</comment>
<dbReference type="AlphaFoldDB" id="A0AAW5ESZ1"/>
<organism evidence="4 5">
    <name type="scientific">Novacetimonas hansenii</name>
    <name type="common">Komagataeibacter hansenii</name>
    <dbReference type="NCBI Taxonomy" id="436"/>
    <lineage>
        <taxon>Bacteria</taxon>
        <taxon>Pseudomonadati</taxon>
        <taxon>Pseudomonadota</taxon>
        <taxon>Alphaproteobacteria</taxon>
        <taxon>Acetobacterales</taxon>
        <taxon>Acetobacteraceae</taxon>
        <taxon>Novacetimonas</taxon>
    </lineage>
</organism>
<evidence type="ECO:0000256" key="1">
    <source>
        <dbReference type="ARBA" id="ARBA00006738"/>
    </source>
</evidence>
<feature type="region of interest" description="Disordered" evidence="3">
    <location>
        <begin position="1"/>
        <end position="24"/>
    </location>
</feature>
<dbReference type="EMBL" id="JAIBCX010000032">
    <property type="protein sequence ID" value="MCJ8354654.1"/>
    <property type="molecule type" value="Genomic_DNA"/>
</dbReference>
<gene>
    <name evidence="4" type="ORF">K1W68_11770</name>
</gene>
<comment type="caution">
    <text evidence="4">The sequence shown here is derived from an EMBL/GenBank/DDBJ whole genome shotgun (WGS) entry which is preliminary data.</text>
</comment>
<evidence type="ECO:0000256" key="3">
    <source>
        <dbReference type="SAM" id="MobiDB-lite"/>
    </source>
</evidence>
<dbReference type="InterPro" id="IPR003509">
    <property type="entry name" value="UPF0102_YraN-like"/>
</dbReference>
<dbReference type="PANTHER" id="PTHR34039:SF1">
    <property type="entry name" value="UPF0102 PROTEIN YRAN"/>
    <property type="match status" value="1"/>
</dbReference>
<feature type="compositionally biased region" description="Basic residues" evidence="3">
    <location>
        <begin position="12"/>
        <end position="23"/>
    </location>
</feature>
<accession>A0AAW5ESZ1</accession>
<proteinExistence type="inferred from homology"/>
<reference evidence="4" key="2">
    <citation type="submission" date="2022-03" db="EMBL/GenBank/DDBJ databases">
        <authorList>
            <person name="Ryngajllo M."/>
            <person name="Jacek P."/>
            <person name="Kubiak K."/>
        </authorList>
    </citation>
    <scope>NUCLEOTIDE SEQUENCE</scope>
    <source>
        <strain evidence="4">SI1</strain>
    </source>
</reference>
<evidence type="ECO:0000256" key="2">
    <source>
        <dbReference type="HAMAP-Rule" id="MF_00048"/>
    </source>
</evidence>
<dbReference type="Gene3D" id="3.40.1350.10">
    <property type="match status" value="1"/>
</dbReference>
<dbReference type="PANTHER" id="PTHR34039">
    <property type="entry name" value="UPF0102 PROTEIN YRAN"/>
    <property type="match status" value="1"/>
</dbReference>
<dbReference type="GO" id="GO:0003676">
    <property type="term" value="F:nucleic acid binding"/>
    <property type="evidence" value="ECO:0007669"/>
    <property type="project" value="InterPro"/>
</dbReference>
<name>A0AAW5ESZ1_NOVHA</name>
<dbReference type="SUPFAM" id="SSF52980">
    <property type="entry name" value="Restriction endonuclease-like"/>
    <property type="match status" value="1"/>
</dbReference>
<evidence type="ECO:0000313" key="5">
    <source>
        <dbReference type="Proteomes" id="UP001202887"/>
    </source>
</evidence>
<sequence>MTSPVPPSSPGWRRRAVGRRSHHKGLEAERKVMDHLRAEGWTILAHRARTAWGEIDIVAIRDGLLVFTEVKARASIMQAGDAISPRTMQRLMNAAQGLCMLNAGWAYDGMRFDVVVVLPDGHMHRIEDAFRME</sequence>